<dbReference type="OrthoDB" id="5974944at2759"/>
<feature type="region of interest" description="Disordered" evidence="1">
    <location>
        <begin position="963"/>
        <end position="1025"/>
    </location>
</feature>
<feature type="compositionally biased region" description="Acidic residues" evidence="1">
    <location>
        <begin position="30"/>
        <end position="53"/>
    </location>
</feature>
<dbReference type="InterPro" id="IPR057456">
    <property type="entry name" value="Znf_C17orf113"/>
</dbReference>
<dbReference type="PANTHER" id="PTHR46880">
    <property type="entry name" value="RAS-ASSOCIATING DOMAIN-CONTAINING PROTEIN"/>
    <property type="match status" value="1"/>
</dbReference>
<organism evidence="3 4">
    <name type="scientific">Stylophora pistillata</name>
    <name type="common">Smooth cauliflower coral</name>
    <dbReference type="NCBI Taxonomy" id="50429"/>
    <lineage>
        <taxon>Eukaryota</taxon>
        <taxon>Metazoa</taxon>
        <taxon>Cnidaria</taxon>
        <taxon>Anthozoa</taxon>
        <taxon>Hexacorallia</taxon>
        <taxon>Scleractinia</taxon>
        <taxon>Astrocoeniina</taxon>
        <taxon>Pocilloporidae</taxon>
        <taxon>Stylophora</taxon>
    </lineage>
</organism>
<gene>
    <name evidence="3" type="primary">ZNF862</name>
    <name evidence="3" type="ORF">AWC38_SpisGene2592</name>
</gene>
<dbReference type="EMBL" id="LSMT01000021">
    <property type="protein sequence ID" value="PFX32579.1"/>
    <property type="molecule type" value="Genomic_DNA"/>
</dbReference>
<feature type="domain" description="C17orf113 probable zinc finger" evidence="2">
    <location>
        <begin position="1110"/>
        <end position="1168"/>
    </location>
</feature>
<accession>A0A2B4STW4</accession>
<dbReference type="PANTHER" id="PTHR46880:SF5">
    <property type="entry name" value="DUF4371 DOMAIN-CONTAINING PROTEIN"/>
    <property type="match status" value="1"/>
</dbReference>
<name>A0A2B4STW4_STYPI</name>
<reference evidence="4" key="1">
    <citation type="journal article" date="2017" name="bioRxiv">
        <title>Comparative analysis of the genomes of Stylophora pistillata and Acropora digitifera provides evidence for extensive differences between species of corals.</title>
        <authorList>
            <person name="Voolstra C.R."/>
            <person name="Li Y."/>
            <person name="Liew Y.J."/>
            <person name="Baumgarten S."/>
            <person name="Zoccola D."/>
            <person name="Flot J.-F."/>
            <person name="Tambutte S."/>
            <person name="Allemand D."/>
            <person name="Aranda M."/>
        </authorList>
    </citation>
    <scope>NUCLEOTIDE SEQUENCE [LARGE SCALE GENOMIC DNA]</scope>
</reference>
<evidence type="ECO:0000313" key="4">
    <source>
        <dbReference type="Proteomes" id="UP000225706"/>
    </source>
</evidence>
<sequence length="1847" mass="207937">MRPHLRFVEVRKGDTQDITTSRISKREPDLVDNDGDNSDDGNEVDDDDDESDEDPEVIIAAKHLVLEKEVKEECSFVVNDLTRSLCALTTVDNTVDSVHFTADTGSLYEEGVCDSRIARRHKLNAFLEECSVMPLNQKPMLPWEEASERTRERYVACISEIITAVLNTVSEENAACLWNALQSSRSIPAALGIDTTTHPSGNTYLEAFVEAYKNMSGWDTKRQVLSVMSGVASFAVIKKFIPELSRYRYHMATTHSSQYGRGIAVPKNSNPRMRMDRKQLDHFITFITSGHLIQDLPFGEKRLKLTSGKEIKVPNIIHTMIPQRVAEQYTAFCQETKFVPFSKRMMLIVLSECSASMQKSLQGLDNSAAEGARAFDDLAGIVENISTNVELDAKKAEVLDALKAGKVYLKGEYKVHTSSSSEVADHCSVHASSDPSNKNFCQECNHQHDERCSQCDTLDNVLDHIENLVHSAEFHNKEDKDEACYLCRTSVNAIHSWKSHQLRSVHQDQAHIDAINALDEHSALIVSDWAMKFIPQRYRESQQDWFGKQGMSWHIAVVFRQIEGTLQLQSFVHLMQSSTQDSLTVVHIWQHILKAIKDEDVGISQVYMRQDNAACYRSNPTILAVDIIEKSTEDNYRWFDEPFPGSRGFRPVGGQPVRQPDRAVKRDDALPEQDYSSHSILLSCRRLRQSFPACIGIRAAPFLEACSHAVERKTLLDISKEEYAKRLEEGIGAIPTMPCGDAQSSSVDILPKVKGWALKESRRGGRFSEKQKAYLASKFNIGITSGKKQDPEKVAKDMRRARNEGGARLFRIEEFLMPQPIAAFFSRLAVQSRQQVDEGEIHEEDISAIVEESNFDDVRKNVNQNVHLQHPIIVDQYDVRQFVHNKELKKITISMMEKLCLDLGLATPNPPVCRRAPYEQTKIHQRCHVFFYGKLRDRSEFKMDAQKRSGSYTVHDFFSSSVKSKKKNTEDSEDDQGNPKDNAADKTNSSISFGDQSASATEKSNASTTLASTKSPTLTAAQPETNLRSPALKSVKCTPEDATAMKKEIETLFAFPEGAVVHNFYKCTSDNCQHLTSQEQTRLKPSRDRFVHSWLFDNMLNFCHKTEIAWLVYEEGKGMFCYLCKKHNTENQQNKSKVYNATPCIRFKKSAVQEHLATQQHKDAVGAEMLGRVSVFHKEMQETKIVKDDVMFKAFYGAYWLVKEEISNQKFSSLLDLLKLLGLDQMKHFQYSSQGSVREIFFALGSALLEKLLEKVKKAGCYGLLTDEVTDVTVMEMLITFIQYFNKETRQAETSFLFIEDVLKNSNSANAETIFTVLTSQLAEFGLEIKKCGSFVSDGASVMTGARGGVASRLKELNPQLISLHCLCHKLALACTDTSSQIEYIRNVELWLRQLWKMFDNSPKRTAMYLKVQINLKSLVLSDKSKKVVTKKIKKACQTRWLSFDAATSAIYEDFNAILQTLRQLKETDAVASGLLSKIDSSKFIGTIYILKEILPVLSNLSKNFQRGQVNFSHIQPSISYTLQKLTEIADSKSPITALKRDIEGRLSISGVNLSTATENQLSNLLLKYVTALKDSIHSRFDDDLPVVSALSIFNPLTLPQPGSGAFKEHGTKKAQTLAKHFFSEPAKQEQLLAEWEKFKYDMDAWKQEIPEELKESHLETATEWCLKRLISLKTSYSIVFPALTNIAEVCLSMAVSNAWPERGGSALKRIKTRLRNRLSVTMLQSLLMITINGPKVGTSECESLVTAGVEKWQNQKKRRKMPKIRVSSTVAASTSPQLAENDVIETADACVQTHPSQAGDNIDGELEVQIASAALNLTDDALCQEEADSDYDSDCDVDDVDDALFL</sequence>
<evidence type="ECO:0000259" key="2">
    <source>
        <dbReference type="Pfam" id="PF25431"/>
    </source>
</evidence>
<feature type="compositionally biased region" description="Polar residues" evidence="1">
    <location>
        <begin position="985"/>
        <end position="1025"/>
    </location>
</feature>
<dbReference type="Pfam" id="PF25431">
    <property type="entry name" value="zf-C17orf113"/>
    <property type="match status" value="1"/>
</dbReference>
<dbReference type="Proteomes" id="UP000225706">
    <property type="component" value="Unassembled WGS sequence"/>
</dbReference>
<protein>
    <submittedName>
        <fullName evidence="3">Zinc finger protein 862</fullName>
    </submittedName>
</protein>
<proteinExistence type="predicted"/>
<keyword evidence="4" id="KW-1185">Reference proteome</keyword>
<evidence type="ECO:0000313" key="3">
    <source>
        <dbReference type="EMBL" id="PFX32579.1"/>
    </source>
</evidence>
<comment type="caution">
    <text evidence="3">The sequence shown here is derived from an EMBL/GenBank/DDBJ whole genome shotgun (WGS) entry which is preliminary data.</text>
</comment>
<dbReference type="InterPro" id="IPR012337">
    <property type="entry name" value="RNaseH-like_sf"/>
</dbReference>
<feature type="region of interest" description="Disordered" evidence="1">
    <location>
        <begin position="10"/>
        <end position="53"/>
    </location>
</feature>
<dbReference type="SUPFAM" id="SSF53098">
    <property type="entry name" value="Ribonuclease H-like"/>
    <property type="match status" value="1"/>
</dbReference>
<evidence type="ECO:0000256" key="1">
    <source>
        <dbReference type="SAM" id="MobiDB-lite"/>
    </source>
</evidence>